<dbReference type="InterPro" id="IPR009003">
    <property type="entry name" value="Peptidase_S1_PA"/>
</dbReference>
<dbReference type="CDD" id="cd00190">
    <property type="entry name" value="Tryp_SPc"/>
    <property type="match status" value="1"/>
</dbReference>
<dbReference type="EMBL" id="CARXXK010000001">
    <property type="protein sequence ID" value="CAI6350612.1"/>
    <property type="molecule type" value="Genomic_DNA"/>
</dbReference>
<gene>
    <name evidence="4" type="ORF">MEUPH1_LOCUS7053</name>
</gene>
<proteinExistence type="inferred from homology"/>
<dbReference type="PROSITE" id="PS00134">
    <property type="entry name" value="TRYPSIN_HIS"/>
    <property type="match status" value="1"/>
</dbReference>
<evidence type="ECO:0000259" key="3">
    <source>
        <dbReference type="PROSITE" id="PS50240"/>
    </source>
</evidence>
<dbReference type="PROSITE" id="PS50240">
    <property type="entry name" value="TRYPSIN_DOM"/>
    <property type="match status" value="1"/>
</dbReference>
<comment type="caution">
    <text evidence="4">The sequence shown here is derived from an EMBL/GenBank/DDBJ whole genome shotgun (WGS) entry which is preliminary data.</text>
</comment>
<dbReference type="Proteomes" id="UP001160148">
    <property type="component" value="Unassembled WGS sequence"/>
</dbReference>
<dbReference type="Pfam" id="PF00089">
    <property type="entry name" value="Trypsin"/>
    <property type="match status" value="1"/>
</dbReference>
<feature type="domain" description="Peptidase S1" evidence="3">
    <location>
        <begin position="242"/>
        <end position="493"/>
    </location>
</feature>
<dbReference type="InterPro" id="IPR001254">
    <property type="entry name" value="Trypsin_dom"/>
</dbReference>
<protein>
    <recommendedName>
        <fullName evidence="3">Peptidase S1 domain-containing protein</fullName>
    </recommendedName>
</protein>
<dbReference type="AlphaFoldDB" id="A0AAV0W4A0"/>
<keyword evidence="5" id="KW-1185">Reference proteome</keyword>
<dbReference type="InterPro" id="IPR043504">
    <property type="entry name" value="Peptidase_S1_PA_chymotrypsin"/>
</dbReference>
<evidence type="ECO:0000313" key="5">
    <source>
        <dbReference type="Proteomes" id="UP001160148"/>
    </source>
</evidence>
<dbReference type="SMART" id="SM00020">
    <property type="entry name" value="Tryp_SPc"/>
    <property type="match status" value="1"/>
</dbReference>
<dbReference type="GO" id="GO:0004252">
    <property type="term" value="F:serine-type endopeptidase activity"/>
    <property type="evidence" value="ECO:0007669"/>
    <property type="project" value="InterPro"/>
</dbReference>
<reference evidence="4 5" key="1">
    <citation type="submission" date="2023-01" db="EMBL/GenBank/DDBJ databases">
        <authorList>
            <person name="Whitehead M."/>
        </authorList>
    </citation>
    <scope>NUCLEOTIDE SEQUENCE [LARGE SCALE GENOMIC DNA]</scope>
</reference>
<evidence type="ECO:0000313" key="4">
    <source>
        <dbReference type="EMBL" id="CAI6350612.1"/>
    </source>
</evidence>
<dbReference type="Gene3D" id="2.40.10.10">
    <property type="entry name" value="Trypsin-like serine proteases"/>
    <property type="match status" value="1"/>
</dbReference>
<dbReference type="GO" id="GO:0006508">
    <property type="term" value="P:proteolysis"/>
    <property type="evidence" value="ECO:0007669"/>
    <property type="project" value="InterPro"/>
</dbReference>
<keyword evidence="1" id="KW-1015">Disulfide bond</keyword>
<evidence type="ECO:0000256" key="1">
    <source>
        <dbReference type="ARBA" id="ARBA00023157"/>
    </source>
</evidence>
<sequence length="498" mass="55575">MQPLPNNGNNMFNVCLMYKISLVSETNIDAQNIGGGISFLHFNSYYLTGILSVDSDGISRTNNSILGFTDINYHVNWIRDVLNKHFTGKSCVLPTVEGVIYSYEGSDDILSHGTLINRKLTVIENCEVGYHKAYTYSFRYCLGRGRWLFNFEKLCFKMCPPLESESLDIKCSHNGKYANCSNLSIPDTIATPSCKPTYISPRGQDEVPFELHCQSNGTWNKQLYSCNPYCGRAYNIQNQVLIENGDKALVGTAPWNVGIYKFKKIDTIYDLMCGGSLIAQNLVISAAHCFWKIGMLSNSRIINDGLYKIAVGKYDRNFSVIDNDFTQIMNVEIVYPKEGYNGPTGFHADDIAIIVLQNRVSFSNGVAPVCIDWNGNYNVSNGVQGKIVSWGKTKTGISSPILLEASLPYMDRSSCRNMYTNGFEAYVTDDKFCAGSALGQEVDKGSGAGLCFLHSNFYYLTGVASIKDPSTNNSIAAYTDVKYHIQWIRGLYNKHNYI</sequence>
<dbReference type="SUPFAM" id="SSF50494">
    <property type="entry name" value="Trypsin-like serine proteases"/>
    <property type="match status" value="1"/>
</dbReference>
<name>A0AAV0W4A0_9HEMI</name>
<evidence type="ECO:0000256" key="2">
    <source>
        <dbReference type="ARBA" id="ARBA00024195"/>
    </source>
</evidence>
<dbReference type="InterPro" id="IPR018114">
    <property type="entry name" value="TRYPSIN_HIS"/>
</dbReference>
<comment type="similarity">
    <text evidence="2">Belongs to the peptidase S1 family. CLIP subfamily.</text>
</comment>
<dbReference type="InterPro" id="IPR051487">
    <property type="entry name" value="Ser/Thr_Proteases_Immune/Dev"/>
</dbReference>
<dbReference type="PANTHER" id="PTHR24256">
    <property type="entry name" value="TRYPTASE-RELATED"/>
    <property type="match status" value="1"/>
</dbReference>
<organism evidence="4 5">
    <name type="scientific">Macrosiphum euphorbiae</name>
    <name type="common">potato aphid</name>
    <dbReference type="NCBI Taxonomy" id="13131"/>
    <lineage>
        <taxon>Eukaryota</taxon>
        <taxon>Metazoa</taxon>
        <taxon>Ecdysozoa</taxon>
        <taxon>Arthropoda</taxon>
        <taxon>Hexapoda</taxon>
        <taxon>Insecta</taxon>
        <taxon>Pterygota</taxon>
        <taxon>Neoptera</taxon>
        <taxon>Paraneoptera</taxon>
        <taxon>Hemiptera</taxon>
        <taxon>Sternorrhyncha</taxon>
        <taxon>Aphidomorpha</taxon>
        <taxon>Aphidoidea</taxon>
        <taxon>Aphididae</taxon>
        <taxon>Macrosiphini</taxon>
        <taxon>Macrosiphum</taxon>
    </lineage>
</organism>
<accession>A0AAV0W4A0</accession>